<evidence type="ECO:0000256" key="1">
    <source>
        <dbReference type="ARBA" id="ARBA00007780"/>
    </source>
</evidence>
<keyword evidence="5" id="KW-1185">Reference proteome</keyword>
<dbReference type="InterPro" id="IPR027246">
    <property type="entry name" value="Porin_Euk/Tom40"/>
</dbReference>
<dbReference type="PANTHER" id="PTHR11743">
    <property type="entry name" value="VOLTAGE-DEPENDENT ANION-SELECTIVE CHANNEL"/>
    <property type="match status" value="1"/>
</dbReference>
<dbReference type="STRING" id="436907.A7TLX7"/>
<dbReference type="HOGENOM" id="CLU_044399_0_1_1"/>
<dbReference type="Gene3D" id="2.40.160.10">
    <property type="entry name" value="Porin"/>
    <property type="match status" value="1"/>
</dbReference>
<keyword evidence="2" id="KW-1134">Transmembrane beta strand</keyword>
<sequence>MAPPFYNDITKNVNTLLNNDYYHSQVASFEVSTVAKNGVKFNVKSKQSTQGAPLSSTIETKINDKSTGLTLTQSWSNANNLNTKVELADILTQGLKTELITSMVPNVSKNAKFNVSFVQPSFTARGNFDLLTKPSFVGDLSLAHDGIVGGLQFGYDITQGSLSSYALALAYNQSDYSLGLSINNKQFTTVSFFQNVSSILQVGAKATANVASASNVNIEFATKYVPDETSQVKAKIQDTGILALAYKQELRKGVTLGLGASFNALNLNEPVHKLGGSLTFSA</sequence>
<dbReference type="EMBL" id="DS480418">
    <property type="protein sequence ID" value="EDO16714.1"/>
    <property type="molecule type" value="Genomic_DNA"/>
</dbReference>
<dbReference type="GeneID" id="5544881"/>
<dbReference type="GO" id="GO:0048039">
    <property type="term" value="F:ubiquinone binding"/>
    <property type="evidence" value="ECO:0007669"/>
    <property type="project" value="EnsemblFungi"/>
</dbReference>
<dbReference type="GO" id="GO:0005741">
    <property type="term" value="C:mitochondrial outer membrane"/>
    <property type="evidence" value="ECO:0007669"/>
    <property type="project" value="EnsemblFungi"/>
</dbReference>
<organism evidence="5">
    <name type="scientific">Vanderwaltozyma polyspora (strain ATCC 22028 / DSM 70294 / BCRC 21397 / CBS 2163 / NBRC 10782 / NRRL Y-8283 / UCD 57-17)</name>
    <name type="common">Kluyveromyces polysporus</name>
    <dbReference type="NCBI Taxonomy" id="436907"/>
    <lineage>
        <taxon>Eukaryota</taxon>
        <taxon>Fungi</taxon>
        <taxon>Dikarya</taxon>
        <taxon>Ascomycota</taxon>
        <taxon>Saccharomycotina</taxon>
        <taxon>Saccharomycetes</taxon>
        <taxon>Saccharomycetales</taxon>
        <taxon>Saccharomycetaceae</taxon>
        <taxon>Vanderwaltozyma</taxon>
    </lineage>
</organism>
<dbReference type="GO" id="GO:0015288">
    <property type="term" value="F:porin activity"/>
    <property type="evidence" value="ECO:0007669"/>
    <property type="project" value="UniProtKB-KW"/>
</dbReference>
<dbReference type="InterPro" id="IPR001925">
    <property type="entry name" value="Porin_Euk"/>
</dbReference>
<evidence type="ECO:0000313" key="4">
    <source>
        <dbReference type="EMBL" id="EDO16714.1"/>
    </source>
</evidence>
<keyword evidence="3" id="KW-0626">Porin</keyword>
<dbReference type="KEGG" id="vpo:Kpol_1003p19"/>
<name>A7TLX7_VANPO</name>
<reference evidence="4 5" key="1">
    <citation type="journal article" date="2007" name="Proc. Natl. Acad. Sci. U.S.A.">
        <title>Independent sorting-out of thousands of duplicated gene pairs in two yeast species descended from a whole-genome duplication.</title>
        <authorList>
            <person name="Scannell D.R."/>
            <person name="Frank A.C."/>
            <person name="Conant G.C."/>
            <person name="Byrne K.P."/>
            <person name="Woolfit M."/>
            <person name="Wolfe K.H."/>
        </authorList>
    </citation>
    <scope>NUCLEOTIDE SEQUENCE [LARGE SCALE GENOMIC DNA]</scope>
    <source>
        <strain evidence="5">ATCC 22028 / DSM 70294 / BCRC 21397 / CBS 2163 / NBRC 10782 / NRRL Y-8283 / UCD 57-17</strain>
    </source>
</reference>
<evidence type="ECO:0008006" key="6">
    <source>
        <dbReference type="Google" id="ProtNLM"/>
    </source>
</evidence>
<dbReference type="FunCoup" id="A7TLX7">
    <property type="interactions" value="1127"/>
</dbReference>
<dbReference type="AlphaFoldDB" id="A7TLX7"/>
<dbReference type="eggNOG" id="KOG3126">
    <property type="taxonomic scope" value="Eukaryota"/>
</dbReference>
<dbReference type="PANTHER" id="PTHR11743:SF70">
    <property type="entry name" value="GH26960P-RELATED"/>
    <property type="match status" value="1"/>
</dbReference>
<accession>A7TLX7</accession>
<dbReference type="GO" id="GO:0017128">
    <property type="term" value="F:phospholipid scramblase activity"/>
    <property type="evidence" value="ECO:0007669"/>
    <property type="project" value="EnsemblFungi"/>
</dbReference>
<comment type="similarity">
    <text evidence="1">Belongs to the eukaryotic mitochondrial porin family.</text>
</comment>
<keyword evidence="2" id="KW-0472">Membrane</keyword>
<gene>
    <name evidence="4" type="ORF">Kpol_1003p19</name>
</gene>
<dbReference type="GO" id="GO:0042307">
    <property type="term" value="P:positive regulation of protein import into nucleus"/>
    <property type="evidence" value="ECO:0007669"/>
    <property type="project" value="EnsemblFungi"/>
</dbReference>
<dbReference type="GO" id="GO:0008308">
    <property type="term" value="F:voltage-gated monoatomic anion channel activity"/>
    <property type="evidence" value="ECO:0007669"/>
    <property type="project" value="EnsemblFungi"/>
</dbReference>
<dbReference type="CDD" id="cd07306">
    <property type="entry name" value="Porin3_VDAC"/>
    <property type="match status" value="1"/>
</dbReference>
<dbReference type="GO" id="GO:0006915">
    <property type="term" value="P:apoptotic process"/>
    <property type="evidence" value="ECO:0007669"/>
    <property type="project" value="EnsemblFungi"/>
</dbReference>
<evidence type="ECO:0000313" key="5">
    <source>
        <dbReference type="Proteomes" id="UP000000267"/>
    </source>
</evidence>
<dbReference type="GO" id="GO:0045454">
    <property type="term" value="P:cell redox homeostasis"/>
    <property type="evidence" value="ECO:0007669"/>
    <property type="project" value="EnsemblFungi"/>
</dbReference>
<dbReference type="GO" id="GO:0007005">
    <property type="term" value="P:mitochondrion organization"/>
    <property type="evidence" value="ECO:0007669"/>
    <property type="project" value="EnsemblFungi"/>
</dbReference>
<dbReference type="PhylomeDB" id="A7TLX7"/>
<keyword evidence="3" id="KW-0813">Transport</keyword>
<dbReference type="OMA" id="KPCCSHE"/>
<keyword evidence="2" id="KW-0812">Transmembrane</keyword>
<dbReference type="InParanoid" id="A7TLX7"/>
<dbReference type="OrthoDB" id="7827681at2759"/>
<dbReference type="PRINTS" id="PR00185">
    <property type="entry name" value="EUKARYTPORIN"/>
</dbReference>
<dbReference type="Proteomes" id="UP000000267">
    <property type="component" value="Unassembled WGS sequence"/>
</dbReference>
<proteinExistence type="inferred from homology"/>
<evidence type="ECO:0000256" key="2">
    <source>
        <dbReference type="ARBA" id="ARBA00022452"/>
    </source>
</evidence>
<dbReference type="GO" id="GO:0051027">
    <property type="term" value="P:DNA transport"/>
    <property type="evidence" value="ECO:0007669"/>
    <property type="project" value="EnsemblFungi"/>
</dbReference>
<evidence type="ECO:0000256" key="3">
    <source>
        <dbReference type="ARBA" id="ARBA00023114"/>
    </source>
</evidence>
<dbReference type="Pfam" id="PF01459">
    <property type="entry name" value="Porin_3"/>
    <property type="match status" value="1"/>
</dbReference>
<dbReference type="InterPro" id="IPR023614">
    <property type="entry name" value="Porin_dom_sf"/>
</dbReference>
<keyword evidence="3" id="KW-0406">Ion transport</keyword>
<dbReference type="GO" id="GO:0044289">
    <property type="term" value="C:mitochondrial inner-outer membrane contact site"/>
    <property type="evidence" value="ECO:0007669"/>
    <property type="project" value="EnsemblFungi"/>
</dbReference>
<dbReference type="GO" id="GO:0046930">
    <property type="term" value="C:pore complex"/>
    <property type="evidence" value="ECO:0007669"/>
    <property type="project" value="UniProtKB-KW"/>
</dbReference>
<protein>
    <recommendedName>
        <fullName evidence="6">Mitochondrial outer membrane protein porin 1</fullName>
    </recommendedName>
</protein>
<dbReference type="RefSeq" id="XP_001644572.1">
    <property type="nucleotide sequence ID" value="XM_001644522.1"/>
</dbReference>